<dbReference type="Proteomes" id="UP000002586">
    <property type="component" value="Chromosome"/>
</dbReference>
<dbReference type="Gene3D" id="3.40.50.12780">
    <property type="entry name" value="N-terminal domain of ligase-like"/>
    <property type="match status" value="1"/>
</dbReference>
<feature type="domain" description="AMP-dependent synthetase/ligase" evidence="1">
    <location>
        <begin position="194"/>
        <end position="544"/>
    </location>
</feature>
<dbReference type="AlphaFoldDB" id="A0L617"/>
<keyword evidence="2" id="KW-0436">Ligase</keyword>
<dbReference type="InterPro" id="IPR045851">
    <property type="entry name" value="AMP-bd_C_sf"/>
</dbReference>
<dbReference type="Pfam" id="PF00501">
    <property type="entry name" value="AMP-binding"/>
    <property type="match status" value="1"/>
</dbReference>
<dbReference type="KEGG" id="mgm:Mmc1_0891"/>
<dbReference type="HOGENOM" id="CLU_000022_59_8_5"/>
<reference evidence="2 3" key="2">
    <citation type="journal article" date="2012" name="Int. J. Syst. Evol. Microbiol.">
        <title>Magnetococcus marinus gen. nov., sp. nov., a marine, magnetotactic bacterium that represents a novel lineage (Magnetococcaceae fam. nov.; Magnetococcales ord. nov.) at the base of the Alphaproteobacteria.</title>
        <authorList>
            <person name="Bazylinski D.A."/>
            <person name="Williams T.J."/>
            <person name="Lefevre C.T."/>
            <person name="Berg R.J."/>
            <person name="Zhang C.L."/>
            <person name="Bowser S.S."/>
            <person name="Dean A.J."/>
            <person name="Beveridge T.J."/>
        </authorList>
    </citation>
    <scope>NUCLEOTIDE SEQUENCE [LARGE SCALE GENOMIC DNA]</scope>
    <source>
        <strain evidence="3">ATCC BAA-1437 / JCM 17883 / MC-1</strain>
    </source>
</reference>
<proteinExistence type="predicted"/>
<gene>
    <name evidence="2" type="ordered locus">Mmc1_0891</name>
</gene>
<accession>A0L617</accession>
<keyword evidence="3" id="KW-1185">Reference proteome</keyword>
<dbReference type="GO" id="GO:0016878">
    <property type="term" value="F:acid-thiol ligase activity"/>
    <property type="evidence" value="ECO:0007669"/>
    <property type="project" value="UniProtKB-ARBA"/>
</dbReference>
<dbReference type="STRING" id="156889.Mmc1_0891"/>
<dbReference type="InterPro" id="IPR042099">
    <property type="entry name" value="ANL_N_sf"/>
</dbReference>
<organism evidence="2 3">
    <name type="scientific">Magnetococcus marinus (strain ATCC BAA-1437 / JCM 17883 / MC-1)</name>
    <dbReference type="NCBI Taxonomy" id="156889"/>
    <lineage>
        <taxon>Bacteria</taxon>
        <taxon>Pseudomonadati</taxon>
        <taxon>Pseudomonadota</taxon>
        <taxon>Magnetococcia</taxon>
        <taxon>Magnetococcales</taxon>
        <taxon>Magnetococcaceae</taxon>
        <taxon>Magnetococcus</taxon>
    </lineage>
</organism>
<dbReference type="EMBL" id="CP000471">
    <property type="protein sequence ID" value="ABK43410.1"/>
    <property type="molecule type" value="Genomic_DNA"/>
</dbReference>
<dbReference type="Gene3D" id="3.30.300.30">
    <property type="match status" value="1"/>
</dbReference>
<protein>
    <submittedName>
        <fullName evidence="2">AMP-dependent synthetase and ligase</fullName>
    </submittedName>
</protein>
<evidence type="ECO:0000313" key="2">
    <source>
        <dbReference type="EMBL" id="ABK43410.1"/>
    </source>
</evidence>
<dbReference type="PANTHER" id="PTHR43767:SF1">
    <property type="entry name" value="NONRIBOSOMAL PEPTIDE SYNTHASE PES1 (EUROFUNG)-RELATED"/>
    <property type="match status" value="1"/>
</dbReference>
<dbReference type="InterPro" id="IPR020845">
    <property type="entry name" value="AMP-binding_CS"/>
</dbReference>
<dbReference type="PROSITE" id="PS00455">
    <property type="entry name" value="AMP_BINDING"/>
    <property type="match status" value="1"/>
</dbReference>
<sequence>MESLMRLRISGQAAATGPCLFVLHNESSLKPAHFLTHLPSHCAGIHFFHEGITHSQPPWPNHDCFRLNAHTPNRWQALLTFLHDGGHALCNAHAQQPAPEGFERLPPELVALAAQLPCPIQPLALFEEGRRGLVLHFGEPVQLQGDIESRHLALLDRLRLTRLEGALETGPTTLFQAARHALMRYPQRRLSDSTGVALNGPTLLRNSHILATIMAQHIPPHRCVGVMLPSSIASMATLLALSATGRVPALLNFTAGPRGILAACRSAGIRPIITARAFVQKAGLQEIITSLQQHNQVLFLEDLKAQLSHRQSLRGLLSYTLADRLGGLHLLHSNQRSAQASDPAMILFTSGSEGHAKGVVLSHHNLLANVRQIALSVPLHHHDRYLNTLPMFHAFGLTVGTLTPLLQGLHLHHHPSPLAQQAICHLGRSYRPTILAGTDTFLANYARSAKVGDFSSVRFVFAGAEPLRAATTELWQQRFGVNVYQGYGATECAPVIAVNTPAANRPHTVGRPVAGIRCRLQPVPGLAHGGRLLVAGPNIMQGYLAPQDSAPDQGGLPIQALAEPPWYDTGDIVTLDEQGYISIDGRAKRFAKIGGEMVSLAAVERLASRVWPQQQHAALRLPSPNKGEWILLFSETPGCSRERLLEQADQEGSTRLLVPRRVVHVDTLPLLGNGKLDHAALAQLAATLET</sequence>
<name>A0L617_MAGMM</name>
<evidence type="ECO:0000313" key="3">
    <source>
        <dbReference type="Proteomes" id="UP000002586"/>
    </source>
</evidence>
<dbReference type="eggNOG" id="COG0318">
    <property type="taxonomic scope" value="Bacteria"/>
</dbReference>
<dbReference type="InterPro" id="IPR000873">
    <property type="entry name" value="AMP-dep_synth/lig_dom"/>
</dbReference>
<evidence type="ECO:0000259" key="1">
    <source>
        <dbReference type="Pfam" id="PF00501"/>
    </source>
</evidence>
<dbReference type="PANTHER" id="PTHR43767">
    <property type="entry name" value="LONG-CHAIN-FATTY-ACID--COA LIGASE"/>
    <property type="match status" value="1"/>
</dbReference>
<reference evidence="3" key="1">
    <citation type="journal article" date="2009" name="Appl. Environ. Microbiol.">
        <title>Complete genome sequence of the chemolithoautotrophic marine magnetotactic coccus strain MC-1.</title>
        <authorList>
            <person name="Schubbe S."/>
            <person name="Williams T.J."/>
            <person name="Xie G."/>
            <person name="Kiss H.E."/>
            <person name="Brettin T.S."/>
            <person name="Martinez D."/>
            <person name="Ross C.A."/>
            <person name="Schuler D."/>
            <person name="Cox B.L."/>
            <person name="Nealson K.H."/>
            <person name="Bazylinski D.A."/>
        </authorList>
    </citation>
    <scope>NUCLEOTIDE SEQUENCE [LARGE SCALE GENOMIC DNA]</scope>
    <source>
        <strain evidence="3">ATCC BAA-1437 / JCM 17883 / MC-1</strain>
    </source>
</reference>
<dbReference type="InterPro" id="IPR050237">
    <property type="entry name" value="ATP-dep_AMP-bd_enzyme"/>
</dbReference>
<dbReference type="SUPFAM" id="SSF56801">
    <property type="entry name" value="Acetyl-CoA synthetase-like"/>
    <property type="match status" value="1"/>
</dbReference>